<organism evidence="1 2">
    <name type="scientific">Acetivibrio ethanolgignens</name>
    <dbReference type="NCBI Taxonomy" id="290052"/>
    <lineage>
        <taxon>Bacteria</taxon>
        <taxon>Bacillati</taxon>
        <taxon>Bacillota</taxon>
        <taxon>Clostridia</taxon>
        <taxon>Eubacteriales</taxon>
        <taxon>Oscillospiraceae</taxon>
        <taxon>Acetivibrio</taxon>
    </lineage>
</organism>
<proteinExistence type="predicted"/>
<name>A0A0V8QC81_9FIRM</name>
<dbReference type="InterPro" id="IPR058108">
    <property type="entry name" value="CptIN-like"/>
</dbReference>
<gene>
    <name evidence="1" type="ORF">ASU35_14165</name>
</gene>
<accession>A0A0V8QC81</accession>
<comment type="caution">
    <text evidence="1">The sequence shown here is derived from an EMBL/GenBank/DDBJ whole genome shotgun (WGS) entry which is preliminary data.</text>
</comment>
<dbReference type="EMBL" id="LNAM01000185">
    <property type="protein sequence ID" value="KSV58135.1"/>
    <property type="molecule type" value="Genomic_DNA"/>
</dbReference>
<dbReference type="CDD" id="cd17492">
    <property type="entry name" value="toxin_CptN"/>
    <property type="match status" value="1"/>
</dbReference>
<dbReference type="RefSeq" id="WP_058353618.1">
    <property type="nucleotide sequence ID" value="NZ_CABMMD010000185.1"/>
</dbReference>
<dbReference type="NCBIfam" id="NF047359">
    <property type="entry name" value="CptIN"/>
    <property type="match status" value="1"/>
</dbReference>
<dbReference type="AlphaFoldDB" id="A0A0V8QC81"/>
<sequence length="164" mass="19168">MDIGHFYYLNDQYFIDFPDPKLMQNKETINGQVHDRPCFYTFQDTNTGIYWMIPFSSRVNKFIGIYNQKVQKYGKCDTIIFGDVLGHRKAFLIQNMCPITPKYIKNEYIDGVANIPVRISGTLEKELTDKAKRVLALQRNGIPLIFPDVLKIEKELQEQSDTYN</sequence>
<dbReference type="Gene3D" id="3.10.129.130">
    <property type="match status" value="1"/>
</dbReference>
<keyword evidence="2" id="KW-1185">Reference proteome</keyword>
<dbReference type="OrthoDB" id="1682300at2"/>
<evidence type="ECO:0000313" key="1">
    <source>
        <dbReference type="EMBL" id="KSV58135.1"/>
    </source>
</evidence>
<dbReference type="Proteomes" id="UP000054874">
    <property type="component" value="Unassembled WGS sequence"/>
</dbReference>
<evidence type="ECO:0000313" key="2">
    <source>
        <dbReference type="Proteomes" id="UP000054874"/>
    </source>
</evidence>
<protein>
    <submittedName>
        <fullName evidence="1">Uncharacterized protein</fullName>
    </submittedName>
</protein>
<dbReference type="InterPro" id="IPR053735">
    <property type="entry name" value="Type_III_TA_endoRNase"/>
</dbReference>
<reference evidence="1 2" key="1">
    <citation type="submission" date="2015-11" db="EMBL/GenBank/DDBJ databases">
        <title>Butyribacter intestini gen. nov., sp. nov., a butyric acid-producing bacterium of the family Lachnospiraceae isolated from the human faeces.</title>
        <authorList>
            <person name="Zou Y."/>
            <person name="Xue W."/>
            <person name="Luo G."/>
            <person name="Lv M."/>
        </authorList>
    </citation>
    <scope>NUCLEOTIDE SEQUENCE [LARGE SCALE GENOMIC DNA]</scope>
    <source>
        <strain evidence="1 2">ACET-33324</strain>
    </source>
</reference>